<accession>A0AAD5VXV3</accession>
<dbReference type="Proteomes" id="UP001213000">
    <property type="component" value="Unassembled WGS sequence"/>
</dbReference>
<name>A0AAD5VXV3_9AGAR</name>
<evidence type="ECO:0000313" key="3">
    <source>
        <dbReference type="Proteomes" id="UP001213000"/>
    </source>
</evidence>
<reference evidence="2" key="1">
    <citation type="submission" date="2022-07" db="EMBL/GenBank/DDBJ databases">
        <title>Genome Sequence of Leucocoprinus birnbaumii.</title>
        <authorList>
            <person name="Buettner E."/>
        </authorList>
    </citation>
    <scope>NUCLEOTIDE SEQUENCE</scope>
    <source>
        <strain evidence="2">VT141</strain>
    </source>
</reference>
<feature type="transmembrane region" description="Helical" evidence="1">
    <location>
        <begin position="150"/>
        <end position="170"/>
    </location>
</feature>
<proteinExistence type="predicted"/>
<protein>
    <submittedName>
        <fullName evidence="2">Uncharacterized protein</fullName>
    </submittedName>
</protein>
<feature type="transmembrane region" description="Helical" evidence="1">
    <location>
        <begin position="57"/>
        <end position="77"/>
    </location>
</feature>
<feature type="transmembrane region" description="Helical" evidence="1">
    <location>
        <begin position="89"/>
        <end position="109"/>
    </location>
</feature>
<dbReference type="EMBL" id="JANIEX010000212">
    <property type="protein sequence ID" value="KAJ3570910.1"/>
    <property type="molecule type" value="Genomic_DNA"/>
</dbReference>
<comment type="caution">
    <text evidence="2">The sequence shown here is derived from an EMBL/GenBank/DDBJ whole genome shotgun (WGS) entry which is preliminary data.</text>
</comment>
<sequence>MTETVLFCIPVFYGVVVSLVFQLVVDAADGAWLFWWISRSHDDGIEPLKTLVGCSLALAIWAIYAAFNAVVGLYGALRRKRYMKNFWKPQAFVWICHIGVCIWYIVVYYQVGRDERVRNCKREVDDEDSEDANEDICEHLLGFRGAPLPYVWITFVVQTVIQTVVLYFLWQWRRVLNSYSVVEREDVANVSEGGHFHDPSDPLSRPMMPINIGPMIGHRLQPSDSSEVTLLGTMDPTARYPKSMPSMQSMRTMHSMPSMQSMRSKTVDLESGVAAAKPATPWRQ</sequence>
<evidence type="ECO:0000313" key="2">
    <source>
        <dbReference type="EMBL" id="KAJ3570910.1"/>
    </source>
</evidence>
<keyword evidence="1" id="KW-0472">Membrane</keyword>
<feature type="transmembrane region" description="Helical" evidence="1">
    <location>
        <begin position="12"/>
        <end position="37"/>
    </location>
</feature>
<organism evidence="2 3">
    <name type="scientific">Leucocoprinus birnbaumii</name>
    <dbReference type="NCBI Taxonomy" id="56174"/>
    <lineage>
        <taxon>Eukaryota</taxon>
        <taxon>Fungi</taxon>
        <taxon>Dikarya</taxon>
        <taxon>Basidiomycota</taxon>
        <taxon>Agaricomycotina</taxon>
        <taxon>Agaricomycetes</taxon>
        <taxon>Agaricomycetidae</taxon>
        <taxon>Agaricales</taxon>
        <taxon>Agaricineae</taxon>
        <taxon>Agaricaceae</taxon>
        <taxon>Leucocoprinus</taxon>
    </lineage>
</organism>
<dbReference type="AlphaFoldDB" id="A0AAD5VXV3"/>
<keyword evidence="1" id="KW-0812">Transmembrane</keyword>
<gene>
    <name evidence="2" type="ORF">NP233_g4103</name>
</gene>
<keyword evidence="3" id="KW-1185">Reference proteome</keyword>
<keyword evidence="1" id="KW-1133">Transmembrane helix</keyword>
<evidence type="ECO:0000256" key="1">
    <source>
        <dbReference type="SAM" id="Phobius"/>
    </source>
</evidence>